<dbReference type="AlphaFoldDB" id="A0A7E4W152"/>
<evidence type="ECO:0000313" key="2">
    <source>
        <dbReference type="Proteomes" id="UP000492821"/>
    </source>
</evidence>
<evidence type="ECO:0000313" key="3">
    <source>
        <dbReference type="WBParaSite" id="Pan_g5866.t1"/>
    </source>
</evidence>
<keyword evidence="2" id="KW-1185">Reference proteome</keyword>
<proteinExistence type="predicted"/>
<feature type="region of interest" description="Disordered" evidence="1">
    <location>
        <begin position="61"/>
        <end position="87"/>
    </location>
</feature>
<dbReference type="Proteomes" id="UP000492821">
    <property type="component" value="Unassembled WGS sequence"/>
</dbReference>
<name>A0A7E4W152_PANRE</name>
<accession>A0A7E4W152</accession>
<evidence type="ECO:0000256" key="1">
    <source>
        <dbReference type="SAM" id="MobiDB-lite"/>
    </source>
</evidence>
<sequence length="155" mass="16736">MPTLSLAGEAWMKYLINCPTSVRKLCATWSRIDEDTIGKEGSITHADAYVLASIRVCPGVDPPQNPSNSGRSPITVSPSRVPQPPNTPVMVAGSYEVRREICSFPPMAPSGESSCERENGLQSAGELGVRFAVLVDKLPEVTESKVDYESYCCVT</sequence>
<dbReference type="WBParaSite" id="Pan_g5866.t1">
    <property type="protein sequence ID" value="Pan_g5866.t1"/>
    <property type="gene ID" value="Pan_g5866"/>
</dbReference>
<reference evidence="3" key="2">
    <citation type="submission" date="2020-10" db="UniProtKB">
        <authorList>
            <consortium name="WormBaseParasite"/>
        </authorList>
    </citation>
    <scope>IDENTIFICATION</scope>
</reference>
<feature type="compositionally biased region" description="Polar residues" evidence="1">
    <location>
        <begin position="66"/>
        <end position="80"/>
    </location>
</feature>
<reference evidence="2" key="1">
    <citation type="journal article" date="2013" name="Genetics">
        <title>The draft genome and transcriptome of Panagrellus redivivus are shaped by the harsh demands of a free-living lifestyle.</title>
        <authorList>
            <person name="Srinivasan J."/>
            <person name="Dillman A.R."/>
            <person name="Macchietto M.G."/>
            <person name="Heikkinen L."/>
            <person name="Lakso M."/>
            <person name="Fracchia K.M."/>
            <person name="Antoshechkin I."/>
            <person name="Mortazavi A."/>
            <person name="Wong G."/>
            <person name="Sternberg P.W."/>
        </authorList>
    </citation>
    <scope>NUCLEOTIDE SEQUENCE [LARGE SCALE GENOMIC DNA]</scope>
    <source>
        <strain evidence="2">MT8872</strain>
    </source>
</reference>
<protein>
    <submittedName>
        <fullName evidence="3">Ras-GEF domain-containing protein</fullName>
    </submittedName>
</protein>
<organism evidence="2 3">
    <name type="scientific">Panagrellus redivivus</name>
    <name type="common">Microworm</name>
    <dbReference type="NCBI Taxonomy" id="6233"/>
    <lineage>
        <taxon>Eukaryota</taxon>
        <taxon>Metazoa</taxon>
        <taxon>Ecdysozoa</taxon>
        <taxon>Nematoda</taxon>
        <taxon>Chromadorea</taxon>
        <taxon>Rhabditida</taxon>
        <taxon>Tylenchina</taxon>
        <taxon>Panagrolaimomorpha</taxon>
        <taxon>Panagrolaimoidea</taxon>
        <taxon>Panagrolaimidae</taxon>
        <taxon>Panagrellus</taxon>
    </lineage>
</organism>